<dbReference type="GO" id="GO:0005634">
    <property type="term" value="C:nucleus"/>
    <property type="evidence" value="ECO:0007669"/>
    <property type="project" value="UniProtKB-SubCell"/>
</dbReference>
<feature type="compositionally biased region" description="Polar residues" evidence="8">
    <location>
        <begin position="847"/>
        <end position="856"/>
    </location>
</feature>
<organism evidence="10 11">
    <name type="scientific">Schistosoma mekongi</name>
    <name type="common">Parasitic worm</name>
    <dbReference type="NCBI Taxonomy" id="38744"/>
    <lineage>
        <taxon>Eukaryota</taxon>
        <taxon>Metazoa</taxon>
        <taxon>Spiralia</taxon>
        <taxon>Lophotrochozoa</taxon>
        <taxon>Platyhelminthes</taxon>
        <taxon>Trematoda</taxon>
        <taxon>Digenea</taxon>
        <taxon>Strigeidida</taxon>
        <taxon>Schistosomatoidea</taxon>
        <taxon>Schistosomatidae</taxon>
        <taxon>Schistosoma</taxon>
    </lineage>
</organism>
<name>A0AAE1Z4Y1_SCHME</name>
<dbReference type="InterPro" id="IPR036236">
    <property type="entry name" value="Znf_C2H2_sf"/>
</dbReference>
<feature type="compositionally biased region" description="Polar residues" evidence="8">
    <location>
        <begin position="90"/>
        <end position="110"/>
    </location>
</feature>
<evidence type="ECO:0000256" key="2">
    <source>
        <dbReference type="ARBA" id="ARBA00022723"/>
    </source>
</evidence>
<feature type="region of interest" description="Disordered" evidence="8">
    <location>
        <begin position="821"/>
        <end position="856"/>
    </location>
</feature>
<accession>A0AAE1Z4Y1</accession>
<evidence type="ECO:0000313" key="11">
    <source>
        <dbReference type="Proteomes" id="UP001292079"/>
    </source>
</evidence>
<dbReference type="PROSITE" id="PS50157">
    <property type="entry name" value="ZINC_FINGER_C2H2_2"/>
    <property type="match status" value="2"/>
</dbReference>
<evidence type="ECO:0000256" key="1">
    <source>
        <dbReference type="ARBA" id="ARBA00004123"/>
    </source>
</evidence>
<feature type="compositionally biased region" description="Low complexity" evidence="8">
    <location>
        <begin position="1152"/>
        <end position="1169"/>
    </location>
</feature>
<feature type="non-terminal residue" evidence="10">
    <location>
        <position position="2321"/>
    </location>
</feature>
<comment type="caution">
    <text evidence="10">The sequence shown here is derived from an EMBL/GenBank/DDBJ whole genome shotgun (WGS) entry which is preliminary data.</text>
</comment>
<dbReference type="InterPro" id="IPR013087">
    <property type="entry name" value="Znf_C2H2_type"/>
</dbReference>
<keyword evidence="6" id="KW-0539">Nucleus</keyword>
<dbReference type="SMART" id="SM00355">
    <property type="entry name" value="ZnF_C2H2"/>
    <property type="match status" value="9"/>
</dbReference>
<keyword evidence="11" id="KW-1185">Reference proteome</keyword>
<comment type="subcellular location">
    <subcellularLocation>
        <location evidence="1">Nucleus</location>
    </subcellularLocation>
</comment>
<dbReference type="EMBL" id="JALJAT010000008">
    <property type="protein sequence ID" value="KAK4467630.1"/>
    <property type="molecule type" value="Genomic_DNA"/>
</dbReference>
<evidence type="ECO:0000313" key="10">
    <source>
        <dbReference type="EMBL" id="KAK4467630.1"/>
    </source>
</evidence>
<reference evidence="10" key="1">
    <citation type="submission" date="2022-04" db="EMBL/GenBank/DDBJ databases">
        <authorList>
            <person name="Xu L."/>
            <person name="Lv Z."/>
        </authorList>
    </citation>
    <scope>NUCLEOTIDE SEQUENCE</scope>
    <source>
        <strain evidence="10">LV_2022a</strain>
    </source>
</reference>
<evidence type="ECO:0000256" key="3">
    <source>
        <dbReference type="ARBA" id="ARBA00022737"/>
    </source>
</evidence>
<evidence type="ECO:0000259" key="9">
    <source>
        <dbReference type="PROSITE" id="PS50157"/>
    </source>
</evidence>
<feature type="domain" description="C2H2-type" evidence="9">
    <location>
        <begin position="2160"/>
        <end position="2188"/>
    </location>
</feature>
<evidence type="ECO:0000256" key="7">
    <source>
        <dbReference type="PROSITE-ProRule" id="PRU00042"/>
    </source>
</evidence>
<keyword evidence="3" id="KW-0677">Repeat</keyword>
<keyword evidence="4 7" id="KW-0863">Zinc-finger</keyword>
<protein>
    <recommendedName>
        <fullName evidence="9">C2H2-type domain-containing protein</fullName>
    </recommendedName>
</protein>
<reference evidence="10" key="2">
    <citation type="journal article" date="2023" name="Infect Dis Poverty">
        <title>Chromosome-scale genome of the human blood fluke Schistosoma mekongi and its implications for public health.</title>
        <authorList>
            <person name="Zhou M."/>
            <person name="Xu L."/>
            <person name="Xu D."/>
            <person name="Chen W."/>
            <person name="Khan J."/>
            <person name="Hu Y."/>
            <person name="Huang H."/>
            <person name="Wei H."/>
            <person name="Zhang Y."/>
            <person name="Chusongsang P."/>
            <person name="Tanasarnprasert K."/>
            <person name="Hu X."/>
            <person name="Limpanont Y."/>
            <person name="Lv Z."/>
        </authorList>
    </citation>
    <scope>NUCLEOTIDE SEQUENCE</scope>
    <source>
        <strain evidence="10">LV_2022a</strain>
    </source>
</reference>
<dbReference type="PROSITE" id="PS00028">
    <property type="entry name" value="ZINC_FINGER_C2H2_1"/>
    <property type="match status" value="4"/>
</dbReference>
<evidence type="ECO:0000256" key="6">
    <source>
        <dbReference type="ARBA" id="ARBA00023242"/>
    </source>
</evidence>
<keyword evidence="5" id="KW-0862">Zinc</keyword>
<dbReference type="InterPro" id="IPR050888">
    <property type="entry name" value="ZnF_C2H2-type_TF"/>
</dbReference>
<dbReference type="SUPFAM" id="SSF57667">
    <property type="entry name" value="beta-beta-alpha zinc fingers"/>
    <property type="match status" value="1"/>
</dbReference>
<proteinExistence type="predicted"/>
<sequence>ICEPIQPTNQAHSNGTFYITPPPYFTTAEHLTIPSSWSSLNQKKISEACSKPLKLHNVPTLLDSSPIINTITTLTPVFVSGVIPSCLPQQNQSLSNPNRSQNPSINTFVNNHRRPPTENTTALSSGVFLGDAITPPIIQSFGSNISSVYNGISVYHRLLHDNHSSAQSTSSASSTRAVHSSAYLPLNIPIQPQQLMNNTRYCPTVSSTNDLNRVISNSFNVSDSINRNNNNINNDINSLSIVHSHLGNSCINHLSLNKDCNPIEQVCSSFESHQKSLNQFIHRSNSSEPVNINQIITTKSAELQTHSSTIGVSAIDKQTFTTYVSSSNFSARIANSIAPDVTATSNDDSSMENSAFDGVLWGRLCRRADGDLMFPGLSQTCTFRGANSMLKQIFQMTRTENSLPLQLPVSALRNEIDPDLRLENHPSASLLNPASKKGFHICLCCRLTFTSSNLYESHLNRLLAHIHYRCHLCFESNVIPQATTNQSQSDMNLIPSATNSVEAIRRNPIDRNISITNSSNGDVIHFQFYSVLPGGIIKATNHCAIFSHFTSAHPNQMNLWKLEPSLLTIYPFKKSLTCSDLAKSSLSDLLSNIQSEKPSTSLVPNRSDEFESGYEFLNNSCSSAIFNDLRQSLNNVSALDDFDLLHSSSLLSKSVNNVVDDNALSNSSINSDDYHNDVIIEEFSSLQRIFTPSPNSSQQQKIILTNKGATHHHRRHHHQVYPHPPRLPSPDSLLFRVILNLANSEIWHSHLFLSNWCDNNSSNARPFSKNANKPKNVEKNNSANIVINIDDDDDEDDVDNNGLVKLNSVIRNDDNLYNTTSTTTTTNVNNSNSGTNNNMGKNVDDFSISQNKPPAKQSSQKKLCNICLPPSAPSNAYLNQALECLRISSNRHNHDHNRLTSVSYTMNTTNPTSDTLSIDNGKQKSKKLNENRQSGVLCCLICKFRTNDCQLLVDHLIGNPPLIQTKCGLCGQLLHVNEPLLCSVKAHLLIHLGCFLMCPRCGFTPPLYLAPDCAQLCLRVHLRFVCYHFNLKEVYQCNYCEGHGKGFLNYENLCQHHLEHHVKRIYSCLWCARQVNNSNSNNNDNTNCASNQLNDHSNNNTIISINNFVATVDQISKKNSSYTIQHHIPTVHHMNKENIKLPFSTVSSQTQSRPNSSKSNSSVDSGDSSLYNKNQSIFRSTSIQEISHHLKSVHWPSVFPPSPVIEQVNNNEIIEQQPMCSITKTVGAIHTPLPSLPTVTVNHKPVSTISDDCDDSIALLKSNSNLNNLFIDSDVSQVTELHNNPLPPHHPHYRKRNMQSISANLVPHVDYSIVFQCIECLKEMNTKENYVEHFQTEHGTKHIREYFYRCFGSCKRLLPNIDVFREHLTNCLHAQSIYYATFGHLYNKDKTFDLFNINSSLNVTTMQDKQLTINSEQQSTLDGHLIHSEDLQNIDKHNTNSSPGCRLCFCAYCGIGSQRKSRVNYSSFPVLSSISPKSDLVLGDSCASDDGNSLPDVNNNLVSQNSINNPPNISVNYSLQSQNSVQSNSVTCHLSEEICPDTITQVTTSMGNMFSKRTTTMMTTATTTTTTSTTNRDNLYTPQYFTNLITLQIHEKSCHYSKSTNSIACPWCRKYISFSKKDKVNITYLHLFSHLREHCMASWYFERMRRWNKNAKGLPHCVCGLALLDSPLAIFSHAAAHLLHANRSSIIPDSSSHCRPHQQHSSSSMKSQSNSLEEFLLPKYNDHIPCSVEVYRHLRFSVFGELDAHLFEASHHNSYFTCPVCKNKLTTRWALTQHAFSEHWGTLCYICCVYIFKPARGVNSSLEKRIIHNVNTTDVHTVLMSSTSSCSSSLPSTPALNVVDPAGYDNMSKLDPPTLWGHIFHCMNKRHELLTRHRASLSSSSAGLSSLTTCSRSNAECPPLIEIHSDYENENNVFTDLQQLHNLFSDVIVIDSSPQCDKHGESISSQETDCRDSAVGNFSLLTCTTTNTITTTTSDNTATLASDYTVTTNNISNSTCLSTVTSSVAHMSSFENSSDYVHKIFNKKSLKHKLNSHRKHHVLQDNYDRQDNDNECVGYTTDNSITVSESNMADNRIDNHHSMNNSELVIESKSLRLDTTPPTDIDNTEMVCVLCGEKQTTDTWEEHCLSHRNPKFVWNGVQISQPNRPVSIEPKRSTVYRCYICYRRFTSRSSCYRHMTTVHRLKKTQIDSDLLTDLSSAGLNVPDSQSKIPSLSLSISNNSNDNSHVSMIKTTIPPTSSTLCAVNNRMPIVDHEGELDNSSTDLSLSNECIEQKRQSSTRSGHIRSGNSKYCCSICQISFISSQSLFRHRISAHGQKTK</sequence>
<evidence type="ECO:0000256" key="8">
    <source>
        <dbReference type="SAM" id="MobiDB-lite"/>
    </source>
</evidence>
<gene>
    <name evidence="10" type="ORF">MN116_008573</name>
</gene>
<feature type="region of interest" description="Disordered" evidence="8">
    <location>
        <begin position="90"/>
        <end position="119"/>
    </location>
</feature>
<evidence type="ECO:0000256" key="5">
    <source>
        <dbReference type="ARBA" id="ARBA00022833"/>
    </source>
</evidence>
<dbReference type="GO" id="GO:0008270">
    <property type="term" value="F:zinc ion binding"/>
    <property type="evidence" value="ECO:0007669"/>
    <property type="project" value="UniProtKB-KW"/>
</dbReference>
<keyword evidence="2" id="KW-0479">Metal-binding</keyword>
<feature type="compositionally biased region" description="Low complexity" evidence="8">
    <location>
        <begin position="821"/>
        <end position="838"/>
    </location>
</feature>
<feature type="domain" description="C2H2-type" evidence="9">
    <location>
        <begin position="2293"/>
        <end position="2321"/>
    </location>
</feature>
<dbReference type="Proteomes" id="UP001292079">
    <property type="component" value="Unassembled WGS sequence"/>
</dbReference>
<dbReference type="PANTHER" id="PTHR24406">
    <property type="entry name" value="TRANSCRIPTIONAL REPRESSOR CTCFL-RELATED"/>
    <property type="match status" value="1"/>
</dbReference>
<evidence type="ECO:0000256" key="4">
    <source>
        <dbReference type="ARBA" id="ARBA00022771"/>
    </source>
</evidence>
<feature type="region of interest" description="Disordered" evidence="8">
    <location>
        <begin position="1145"/>
        <end position="1169"/>
    </location>
</feature>